<proteinExistence type="predicted"/>
<comment type="caution">
    <text evidence="3">The sequence shown here is derived from an EMBL/GenBank/DDBJ whole genome shotgun (WGS) entry which is preliminary data.</text>
</comment>
<name>A0AAV7DXS9_ARIFI</name>
<dbReference type="EMBL" id="JAINDJ010000007">
    <property type="protein sequence ID" value="KAG9441382.1"/>
    <property type="molecule type" value="Genomic_DNA"/>
</dbReference>
<dbReference type="AlphaFoldDB" id="A0AAV7DXS9"/>
<sequence length="283" mass="31250">MKPIQELDSGTMLENKVDWLEKNLAKLEESVKVEGEETRSWIQSLVSSIDQGLQRQLDAMGAIKDTIERLALPQKLDLSPRLPPPAPEKGESSRSQEDTQKVAARELYEGWAATPDASEAATPGTQLRGFARDDGCASRRRGPGRTVLRRVFFGACSNVMGPNANNDPKIIWVGSRKGKFFGEAASMESGRLGEAASGSRSNNGVAGSENLPIPRNHRLQQSLDFTHSMRMHVLHLTRLHQFQDHTKIQFVTKSSVLNREPTISELQYIIQAYQIVGTSTCPG</sequence>
<evidence type="ECO:0000313" key="3">
    <source>
        <dbReference type="EMBL" id="KAG9441382.1"/>
    </source>
</evidence>
<feature type="region of interest" description="Disordered" evidence="2">
    <location>
        <begin position="192"/>
        <end position="213"/>
    </location>
</feature>
<protein>
    <submittedName>
        <fullName evidence="3">Uncharacterized protein</fullName>
    </submittedName>
</protein>
<gene>
    <name evidence="3" type="ORF">H6P81_017236</name>
</gene>
<keyword evidence="1" id="KW-0175">Coiled coil</keyword>
<accession>A0AAV7DXS9</accession>
<evidence type="ECO:0000256" key="2">
    <source>
        <dbReference type="SAM" id="MobiDB-lite"/>
    </source>
</evidence>
<keyword evidence="4" id="KW-1185">Reference proteome</keyword>
<feature type="region of interest" description="Disordered" evidence="2">
    <location>
        <begin position="74"/>
        <end position="101"/>
    </location>
</feature>
<evidence type="ECO:0000313" key="4">
    <source>
        <dbReference type="Proteomes" id="UP000825729"/>
    </source>
</evidence>
<evidence type="ECO:0000256" key="1">
    <source>
        <dbReference type="SAM" id="Coils"/>
    </source>
</evidence>
<dbReference type="Proteomes" id="UP000825729">
    <property type="component" value="Unassembled WGS sequence"/>
</dbReference>
<reference evidence="3 4" key="1">
    <citation type="submission" date="2021-07" db="EMBL/GenBank/DDBJ databases">
        <title>The Aristolochia fimbriata genome: insights into angiosperm evolution, floral development and chemical biosynthesis.</title>
        <authorList>
            <person name="Jiao Y."/>
        </authorList>
    </citation>
    <scope>NUCLEOTIDE SEQUENCE [LARGE SCALE GENOMIC DNA]</scope>
    <source>
        <strain evidence="3">IBCAS-2021</strain>
        <tissue evidence="3">Leaf</tissue>
    </source>
</reference>
<feature type="compositionally biased region" description="Basic and acidic residues" evidence="2">
    <location>
        <begin position="88"/>
        <end position="101"/>
    </location>
</feature>
<organism evidence="3 4">
    <name type="scientific">Aristolochia fimbriata</name>
    <name type="common">White veined hardy Dutchman's pipe vine</name>
    <dbReference type="NCBI Taxonomy" id="158543"/>
    <lineage>
        <taxon>Eukaryota</taxon>
        <taxon>Viridiplantae</taxon>
        <taxon>Streptophyta</taxon>
        <taxon>Embryophyta</taxon>
        <taxon>Tracheophyta</taxon>
        <taxon>Spermatophyta</taxon>
        <taxon>Magnoliopsida</taxon>
        <taxon>Magnoliidae</taxon>
        <taxon>Piperales</taxon>
        <taxon>Aristolochiaceae</taxon>
        <taxon>Aristolochia</taxon>
    </lineage>
</organism>
<feature type="coiled-coil region" evidence="1">
    <location>
        <begin position="10"/>
        <end position="37"/>
    </location>
</feature>